<organism evidence="2 3">
    <name type="scientific">Colletotrichum orbiculare (strain 104-T / ATCC 96160 / CBS 514.97 / LARS 414 / MAFF 240422)</name>
    <name type="common">Cucumber anthracnose fungus</name>
    <name type="synonym">Colletotrichum lagenarium</name>
    <dbReference type="NCBI Taxonomy" id="1213857"/>
    <lineage>
        <taxon>Eukaryota</taxon>
        <taxon>Fungi</taxon>
        <taxon>Dikarya</taxon>
        <taxon>Ascomycota</taxon>
        <taxon>Pezizomycotina</taxon>
        <taxon>Sordariomycetes</taxon>
        <taxon>Hypocreomycetidae</taxon>
        <taxon>Glomerellales</taxon>
        <taxon>Glomerellaceae</taxon>
        <taxon>Colletotrichum</taxon>
        <taxon>Colletotrichum orbiculare species complex</taxon>
    </lineage>
</organism>
<evidence type="ECO:0000313" key="2">
    <source>
        <dbReference type="EMBL" id="TDZ15210.1"/>
    </source>
</evidence>
<reference evidence="3" key="1">
    <citation type="journal article" date="2013" name="New Phytol.">
        <title>Comparative genomic and transcriptomic analyses reveal the hemibiotrophic stage shift of Colletotrichum fungi.</title>
        <authorList>
            <person name="Gan P."/>
            <person name="Ikeda K."/>
            <person name="Irieda H."/>
            <person name="Narusaka M."/>
            <person name="O'Connell R.J."/>
            <person name="Narusaka Y."/>
            <person name="Takano Y."/>
            <person name="Kubo Y."/>
            <person name="Shirasu K."/>
        </authorList>
    </citation>
    <scope>NUCLEOTIDE SEQUENCE [LARGE SCALE GENOMIC DNA]</scope>
    <source>
        <strain evidence="3">104-T / ATCC 96160 / CBS 514.97 / LARS 414 / MAFF 240422</strain>
    </source>
</reference>
<reference evidence="3" key="2">
    <citation type="journal article" date="2019" name="Mol. Plant Microbe Interact.">
        <title>Genome sequence resources for four phytopathogenic fungi from the Colletotrichum orbiculare species complex.</title>
        <authorList>
            <person name="Gan P."/>
            <person name="Tsushima A."/>
            <person name="Narusaka M."/>
            <person name="Narusaka Y."/>
            <person name="Takano Y."/>
            <person name="Kubo Y."/>
            <person name="Shirasu K."/>
        </authorList>
    </citation>
    <scope>GENOME REANNOTATION</scope>
    <source>
        <strain evidence="3">104-T / ATCC 96160 / CBS 514.97 / LARS 414 / MAFF 240422</strain>
    </source>
</reference>
<evidence type="ECO:0000313" key="3">
    <source>
        <dbReference type="Proteomes" id="UP000014480"/>
    </source>
</evidence>
<dbReference type="PROSITE" id="PS50181">
    <property type="entry name" value="FBOX"/>
    <property type="match status" value="1"/>
</dbReference>
<dbReference type="InterPro" id="IPR036047">
    <property type="entry name" value="F-box-like_dom_sf"/>
</dbReference>
<gene>
    <name evidence="2" type="ORF">Cob_v011866</name>
</gene>
<dbReference type="OrthoDB" id="28868at2759"/>
<dbReference type="InterPro" id="IPR032698">
    <property type="entry name" value="SirB1_N"/>
</dbReference>
<dbReference type="AlphaFoldDB" id="A0A484FA80"/>
<sequence length="376" mass="42600">MASLNQFPDEIILQILHYVPPDDILVSLQLSSRRLHRLANEPILWRQACAHSFDFWHPYHRFSKNVCRPSLETSWKTLFIIRRRRNIRAAVLFEGILATKYGRVEKFEELCLLGYDAKDFLLSQARTPDAAQDVLARRYFSKAALASIRRGVAIQIWDDLRNSEAAEARSSQHAPQVVPRRLERALSAFDMFVIQDDLGDVDDISNVLDGLAARFRSAHQDFDSFTTREKALTLARWVRQENLTGMVDPETNYRNLRNCLIGHALRDEAHQSLPMISAAIFCCIGERLGLNAHCCCLPGHVLAMVFATEDSTLDGNKETLRYFSSQVGWHSLDVETMAPAAVSTMIGRLAHNIRHTNLALNSGDVSVESRLGNHFT</sequence>
<proteinExistence type="predicted"/>
<dbReference type="SUPFAM" id="SSF81383">
    <property type="entry name" value="F-box domain"/>
    <property type="match status" value="1"/>
</dbReference>
<dbReference type="Pfam" id="PF13369">
    <property type="entry name" value="Transglut_core2"/>
    <property type="match status" value="1"/>
</dbReference>
<name>A0A484FA80_COLOR</name>
<dbReference type="EMBL" id="AMCV02000042">
    <property type="protein sequence ID" value="TDZ15210.1"/>
    <property type="molecule type" value="Genomic_DNA"/>
</dbReference>
<keyword evidence="3" id="KW-1185">Reference proteome</keyword>
<protein>
    <recommendedName>
        <fullName evidence="1">F-box domain-containing protein</fullName>
    </recommendedName>
</protein>
<dbReference type="Pfam" id="PF12937">
    <property type="entry name" value="F-box-like"/>
    <property type="match status" value="1"/>
</dbReference>
<comment type="caution">
    <text evidence="2">The sequence shown here is derived from an EMBL/GenBank/DDBJ whole genome shotgun (WGS) entry which is preliminary data.</text>
</comment>
<accession>A0A484FA80</accession>
<dbReference type="Gene3D" id="1.20.1280.50">
    <property type="match status" value="1"/>
</dbReference>
<dbReference type="Proteomes" id="UP000014480">
    <property type="component" value="Unassembled WGS sequence"/>
</dbReference>
<dbReference type="InterPro" id="IPR001810">
    <property type="entry name" value="F-box_dom"/>
</dbReference>
<dbReference type="STRING" id="1213857.A0A484FA80"/>
<feature type="domain" description="F-box" evidence="1">
    <location>
        <begin position="1"/>
        <end position="48"/>
    </location>
</feature>
<evidence type="ECO:0000259" key="1">
    <source>
        <dbReference type="PROSITE" id="PS50181"/>
    </source>
</evidence>